<dbReference type="InterPro" id="IPR051449">
    <property type="entry name" value="ABC-2_transporter_component"/>
</dbReference>
<keyword evidence="9" id="KW-1185">Reference proteome</keyword>
<comment type="caution">
    <text evidence="8">The sequence shown here is derived from an EMBL/GenBank/DDBJ whole genome shotgun (WGS) entry which is preliminary data.</text>
</comment>
<dbReference type="RefSeq" id="WP_268039211.1">
    <property type="nucleotide sequence ID" value="NZ_JAPQER010000001.1"/>
</dbReference>
<evidence type="ECO:0000256" key="3">
    <source>
        <dbReference type="ARBA" id="ARBA00022692"/>
    </source>
</evidence>
<dbReference type="Proteomes" id="UP001078443">
    <property type="component" value="Unassembled WGS sequence"/>
</dbReference>
<dbReference type="PANTHER" id="PTHR30294">
    <property type="entry name" value="MEMBRANE COMPONENT OF ABC TRANSPORTER YHHJ-RELATED"/>
    <property type="match status" value="1"/>
</dbReference>
<keyword evidence="3 6" id="KW-0812">Transmembrane</keyword>
<feature type="domain" description="ABC-2 type transporter transmembrane" evidence="7">
    <location>
        <begin position="17"/>
        <end position="357"/>
    </location>
</feature>
<dbReference type="InterPro" id="IPR013525">
    <property type="entry name" value="ABC2_TM"/>
</dbReference>
<feature type="transmembrane region" description="Helical" evidence="6">
    <location>
        <begin position="261"/>
        <end position="285"/>
    </location>
</feature>
<keyword evidence="5 6" id="KW-0472">Membrane</keyword>
<gene>
    <name evidence="8" type="ORF">OW763_01060</name>
</gene>
<dbReference type="PANTHER" id="PTHR30294:SF46">
    <property type="entry name" value="ABC TRANSPORTER PERMEASE"/>
    <property type="match status" value="1"/>
</dbReference>
<dbReference type="Gene3D" id="3.40.1710.10">
    <property type="entry name" value="abc type-2 transporter like domain"/>
    <property type="match status" value="1"/>
</dbReference>
<proteinExistence type="predicted"/>
<keyword evidence="4 6" id="KW-1133">Transmembrane helix</keyword>
<evidence type="ECO:0000313" key="9">
    <source>
        <dbReference type="Proteomes" id="UP001078443"/>
    </source>
</evidence>
<comment type="subcellular location">
    <subcellularLocation>
        <location evidence="1">Cell membrane</location>
        <topology evidence="1">Multi-pass membrane protein</topology>
    </subcellularLocation>
</comment>
<dbReference type="EMBL" id="JAPQER010000001">
    <property type="protein sequence ID" value="MCY6482944.1"/>
    <property type="molecule type" value="Genomic_DNA"/>
</dbReference>
<name>A0ABT4CVD2_9CLOT</name>
<keyword evidence="2" id="KW-1003">Cell membrane</keyword>
<feature type="transmembrane region" description="Helical" evidence="6">
    <location>
        <begin position="292"/>
        <end position="311"/>
    </location>
</feature>
<evidence type="ECO:0000256" key="2">
    <source>
        <dbReference type="ARBA" id="ARBA00022475"/>
    </source>
</evidence>
<evidence type="ECO:0000313" key="8">
    <source>
        <dbReference type="EMBL" id="MCY6482944.1"/>
    </source>
</evidence>
<organism evidence="8 9">
    <name type="scientific">Clostridium aestuarii</name>
    <dbReference type="NCBI Taxonomy" id="338193"/>
    <lineage>
        <taxon>Bacteria</taxon>
        <taxon>Bacillati</taxon>
        <taxon>Bacillota</taxon>
        <taxon>Clostridia</taxon>
        <taxon>Eubacteriales</taxon>
        <taxon>Clostridiaceae</taxon>
        <taxon>Clostridium</taxon>
    </lineage>
</organism>
<evidence type="ECO:0000256" key="4">
    <source>
        <dbReference type="ARBA" id="ARBA00022989"/>
    </source>
</evidence>
<feature type="transmembrane region" description="Helical" evidence="6">
    <location>
        <begin position="224"/>
        <end position="249"/>
    </location>
</feature>
<evidence type="ECO:0000256" key="6">
    <source>
        <dbReference type="SAM" id="Phobius"/>
    </source>
</evidence>
<feature type="transmembrane region" description="Helical" evidence="6">
    <location>
        <begin position="361"/>
        <end position="378"/>
    </location>
</feature>
<sequence length="397" mass="45091">MSKKEILKMTVVWLKNLIILLAVPIFFTFVFGTVYSKTFVEQIPTVIVDQDNSSISRSIIKQFDESEGFKIVKYVDSENELKELIKRKKAYAGLVIPKDFQKNMKEMNAPKTLFIVDQTNLVIGNNAFAYGSEILNTLNAGVQMKVLEAKGMNLYSAKKTITSMSFVQRVIYDPQISYMKYLMFGIIGVMIQQTFLEVLAPMLIEDKKKLMNIKFKSKDGLKHLGKVIGRILFVSVCTIIQFAICFYIVGKYFNLPIRGIVLYDCILLLIFILNLIAVCFVFAAIFKEVLPCVQICLFLSVPAILTCGYVWPDFMMPKGLYNIVNMIWPLGSFINPLRNINMKGANFEAILPYVNMGLRYTAVWLPLGVGLYILRIALDKFLQNKKLNKAKAAEVSA</sequence>
<accession>A0ABT4CVD2</accession>
<evidence type="ECO:0000256" key="5">
    <source>
        <dbReference type="ARBA" id="ARBA00023136"/>
    </source>
</evidence>
<protein>
    <submittedName>
        <fullName evidence="8">ABC transporter permease</fullName>
    </submittedName>
</protein>
<feature type="transmembrane region" description="Helical" evidence="6">
    <location>
        <begin position="181"/>
        <end position="204"/>
    </location>
</feature>
<evidence type="ECO:0000259" key="7">
    <source>
        <dbReference type="Pfam" id="PF12698"/>
    </source>
</evidence>
<reference evidence="8" key="1">
    <citation type="submission" date="2022-12" db="EMBL/GenBank/DDBJ databases">
        <authorList>
            <person name="Wang J."/>
        </authorList>
    </citation>
    <scope>NUCLEOTIDE SEQUENCE</scope>
    <source>
        <strain evidence="8">HY-45-18</strain>
    </source>
</reference>
<evidence type="ECO:0000256" key="1">
    <source>
        <dbReference type="ARBA" id="ARBA00004651"/>
    </source>
</evidence>
<feature type="transmembrane region" description="Helical" evidence="6">
    <location>
        <begin position="12"/>
        <end position="35"/>
    </location>
</feature>
<dbReference type="Pfam" id="PF12698">
    <property type="entry name" value="ABC2_membrane_3"/>
    <property type="match status" value="1"/>
</dbReference>